<evidence type="ECO:0000259" key="2">
    <source>
        <dbReference type="Pfam" id="PF13660"/>
    </source>
</evidence>
<dbReference type="Gene3D" id="3.40.50.10180">
    <property type="entry name" value="Glycerate kinase, MOFRL-like N-terminal domain"/>
    <property type="match status" value="1"/>
</dbReference>
<dbReference type="Pfam" id="PF13660">
    <property type="entry name" value="DUF4147"/>
    <property type="match status" value="1"/>
</dbReference>
<dbReference type="GO" id="GO:0005737">
    <property type="term" value="C:cytoplasm"/>
    <property type="evidence" value="ECO:0007669"/>
    <property type="project" value="TreeGrafter"/>
</dbReference>
<evidence type="ECO:0000313" key="3">
    <source>
        <dbReference type="EMBL" id="RFM25801.1"/>
    </source>
</evidence>
<dbReference type="InterPro" id="IPR039760">
    <property type="entry name" value="MOFRL_protein"/>
</dbReference>
<evidence type="ECO:0000259" key="1">
    <source>
        <dbReference type="Pfam" id="PF05161"/>
    </source>
</evidence>
<protein>
    <submittedName>
        <fullName evidence="3">DUF4147 domain-containing protein</fullName>
    </submittedName>
</protein>
<organism evidence="3 4">
    <name type="scientific">Deminuibacter soli</name>
    <dbReference type="NCBI Taxonomy" id="2291815"/>
    <lineage>
        <taxon>Bacteria</taxon>
        <taxon>Pseudomonadati</taxon>
        <taxon>Bacteroidota</taxon>
        <taxon>Chitinophagia</taxon>
        <taxon>Chitinophagales</taxon>
        <taxon>Chitinophagaceae</taxon>
        <taxon>Deminuibacter</taxon>
    </lineage>
</organism>
<sequence length="452" mass="47383">MFGKNNSTIQQSNNPAIIPRSDAITIFNAAIAAVQPGRLMQQHLVANGEAVVIAGHVLPRAAFSKLYVIGAGKAAAAMAVAAEAVLGSLITGGLVTTKYAHALPTQKIQVREAAHPVPDESGVQAVRETIQLLSKVTAQDVVLCLISGGASALWCDVPASLTLEAIQTTFDLLIKSGAGIHEINTVRKHLSGIKGGQLLRYCNGARVFSLIISDVPGDAPEVIASGPTVADTTTFHDAYAVLDKYRLLPQLPAAVVQYLQKGLLNEIADTPKPGDVLLQHVVNTIVGSNHLALQAAAAQARLLHYHTHIVPHLVTGETTTAAAELVQMAATYTGIKPICILQGGETTLQVTGNGKGGRNQHFVLAALQQIAVQQLKNVLILSGGTDGTDGPTNAAGAVADTGTLQQAAAKKLRLQQYLHEHDAWHFFDAAGGLLVTGPTQTNVMDIMMALVY</sequence>
<evidence type="ECO:0000313" key="4">
    <source>
        <dbReference type="Proteomes" id="UP000261284"/>
    </source>
</evidence>
<feature type="domain" description="MOFRL-associated" evidence="2">
    <location>
        <begin position="24"/>
        <end position="260"/>
    </location>
</feature>
<dbReference type="Gene3D" id="3.40.1480.10">
    <property type="entry name" value="MOFRL domain"/>
    <property type="match status" value="1"/>
</dbReference>
<keyword evidence="4" id="KW-1185">Reference proteome</keyword>
<dbReference type="SUPFAM" id="SSF82544">
    <property type="entry name" value="GckA/TtuD-like"/>
    <property type="match status" value="1"/>
</dbReference>
<gene>
    <name evidence="3" type="ORF">DXN05_22840</name>
</gene>
<reference evidence="3 4" key="1">
    <citation type="submission" date="2018-08" db="EMBL/GenBank/DDBJ databases">
        <title>Chitinophagaceae sp. K23C18032701, a novel bacterium isolated from forest soil.</title>
        <authorList>
            <person name="Wang C."/>
        </authorList>
    </citation>
    <scope>NUCLEOTIDE SEQUENCE [LARGE SCALE GENOMIC DNA]</scope>
    <source>
        <strain evidence="3 4">K23C18032701</strain>
    </source>
</reference>
<dbReference type="Pfam" id="PF05161">
    <property type="entry name" value="MOFRL"/>
    <property type="match status" value="1"/>
</dbReference>
<dbReference type="AlphaFoldDB" id="A0A3E1ND86"/>
<dbReference type="EMBL" id="QTJU01000014">
    <property type="protein sequence ID" value="RFM25801.1"/>
    <property type="molecule type" value="Genomic_DNA"/>
</dbReference>
<name>A0A3E1ND86_9BACT</name>
<dbReference type="OrthoDB" id="9766552at2"/>
<dbReference type="InterPro" id="IPR038614">
    <property type="entry name" value="GK_N_sf"/>
</dbReference>
<dbReference type="PANTHER" id="PTHR12227">
    <property type="entry name" value="GLYCERATE KINASE"/>
    <property type="match status" value="1"/>
</dbReference>
<dbReference type="Proteomes" id="UP000261284">
    <property type="component" value="Unassembled WGS sequence"/>
</dbReference>
<dbReference type="PANTHER" id="PTHR12227:SF0">
    <property type="entry name" value="GLYCERATE KINASE"/>
    <property type="match status" value="1"/>
</dbReference>
<dbReference type="InterPro" id="IPR025286">
    <property type="entry name" value="MOFRL_assoc_dom"/>
</dbReference>
<dbReference type="InterPro" id="IPR007835">
    <property type="entry name" value="MOFRL"/>
</dbReference>
<feature type="domain" description="MOFRL" evidence="1">
    <location>
        <begin position="338"/>
        <end position="445"/>
    </location>
</feature>
<accession>A0A3E1ND86</accession>
<proteinExistence type="predicted"/>
<dbReference type="GO" id="GO:0008887">
    <property type="term" value="F:glycerate kinase activity"/>
    <property type="evidence" value="ECO:0007669"/>
    <property type="project" value="InterPro"/>
</dbReference>
<dbReference type="InterPro" id="IPR037035">
    <property type="entry name" value="GK-like_C_sf"/>
</dbReference>
<dbReference type="RefSeq" id="WP_116849630.1">
    <property type="nucleotide sequence ID" value="NZ_QTJU01000014.1"/>
</dbReference>
<comment type="caution">
    <text evidence="3">The sequence shown here is derived from an EMBL/GenBank/DDBJ whole genome shotgun (WGS) entry which is preliminary data.</text>
</comment>